<dbReference type="CDD" id="cd01949">
    <property type="entry name" value="GGDEF"/>
    <property type="match status" value="1"/>
</dbReference>
<dbReference type="InterPro" id="IPR000160">
    <property type="entry name" value="GGDEF_dom"/>
</dbReference>
<feature type="transmembrane region" description="Helical" evidence="1">
    <location>
        <begin position="82"/>
        <end position="100"/>
    </location>
</feature>
<dbReference type="EC" id="2.7.7.65" evidence="3"/>
<dbReference type="PROSITE" id="PS50887">
    <property type="entry name" value="GGDEF"/>
    <property type="match status" value="1"/>
</dbReference>
<proteinExistence type="predicted"/>
<dbReference type="SMART" id="SM00267">
    <property type="entry name" value="GGDEF"/>
    <property type="match status" value="1"/>
</dbReference>
<evidence type="ECO:0000313" key="4">
    <source>
        <dbReference type="Proteomes" id="UP001304125"/>
    </source>
</evidence>
<protein>
    <submittedName>
        <fullName evidence="3">GGDEF domain-containing protein</fullName>
        <ecNumber evidence="3">2.7.7.65</ecNumber>
    </submittedName>
</protein>
<dbReference type="Pfam" id="PF00990">
    <property type="entry name" value="GGDEF"/>
    <property type="match status" value="1"/>
</dbReference>
<dbReference type="InterPro" id="IPR043128">
    <property type="entry name" value="Rev_trsase/Diguanyl_cyclase"/>
</dbReference>
<accession>A0AA96F8K0</accession>
<keyword evidence="3" id="KW-0808">Transferase</keyword>
<evidence type="ECO:0000256" key="1">
    <source>
        <dbReference type="SAM" id="Phobius"/>
    </source>
</evidence>
<dbReference type="PANTHER" id="PTHR45138:SF9">
    <property type="entry name" value="DIGUANYLATE CYCLASE DGCM-RELATED"/>
    <property type="match status" value="1"/>
</dbReference>
<dbReference type="Gene3D" id="3.30.70.270">
    <property type="match status" value="1"/>
</dbReference>
<dbReference type="GO" id="GO:0005886">
    <property type="term" value="C:plasma membrane"/>
    <property type="evidence" value="ECO:0007669"/>
    <property type="project" value="TreeGrafter"/>
</dbReference>
<feature type="domain" description="GGDEF" evidence="2">
    <location>
        <begin position="232"/>
        <end position="364"/>
    </location>
</feature>
<keyword evidence="1" id="KW-1133">Transmembrane helix</keyword>
<dbReference type="NCBIfam" id="TIGR00254">
    <property type="entry name" value="GGDEF"/>
    <property type="match status" value="1"/>
</dbReference>
<name>A0AA96F8K0_9MICO</name>
<reference evidence="3 4" key="1">
    <citation type="submission" date="2023-09" db="EMBL/GenBank/DDBJ databases">
        <title>Demequina sp. a novel bacteria isolated from Capsicum annuum.</title>
        <authorList>
            <person name="Humaira Z."/>
            <person name="Lee J."/>
            <person name="Cho D."/>
        </authorList>
    </citation>
    <scope>NUCLEOTIDE SEQUENCE [LARGE SCALE GENOMIC DNA]</scope>
    <source>
        <strain evidence="3 4">OYTSA14</strain>
    </source>
</reference>
<keyword evidence="1" id="KW-0812">Transmembrane</keyword>
<evidence type="ECO:0000259" key="2">
    <source>
        <dbReference type="PROSITE" id="PS50887"/>
    </source>
</evidence>
<dbReference type="RefSeq" id="WP_313497314.1">
    <property type="nucleotide sequence ID" value="NZ_CP134879.1"/>
</dbReference>
<organism evidence="3 4">
    <name type="scientific">Demequina capsici</name>
    <dbReference type="NCBI Taxonomy" id="3075620"/>
    <lineage>
        <taxon>Bacteria</taxon>
        <taxon>Bacillati</taxon>
        <taxon>Actinomycetota</taxon>
        <taxon>Actinomycetes</taxon>
        <taxon>Micrococcales</taxon>
        <taxon>Demequinaceae</taxon>
        <taxon>Demequina</taxon>
    </lineage>
</organism>
<dbReference type="EMBL" id="CP134879">
    <property type="protein sequence ID" value="WNM23981.1"/>
    <property type="molecule type" value="Genomic_DNA"/>
</dbReference>
<dbReference type="PANTHER" id="PTHR45138">
    <property type="entry name" value="REGULATORY COMPONENTS OF SENSORY TRANSDUCTION SYSTEM"/>
    <property type="match status" value="1"/>
</dbReference>
<feature type="transmembrane region" description="Helical" evidence="1">
    <location>
        <begin position="106"/>
        <end position="122"/>
    </location>
</feature>
<keyword evidence="4" id="KW-1185">Reference proteome</keyword>
<feature type="transmembrane region" description="Helical" evidence="1">
    <location>
        <begin position="127"/>
        <end position="147"/>
    </location>
</feature>
<feature type="transmembrane region" description="Helical" evidence="1">
    <location>
        <begin position="53"/>
        <end position="73"/>
    </location>
</feature>
<keyword evidence="3" id="KW-0548">Nucleotidyltransferase</keyword>
<dbReference type="AlphaFoldDB" id="A0AA96F8K0"/>
<dbReference type="SUPFAM" id="SSF55073">
    <property type="entry name" value="Nucleotide cyclase"/>
    <property type="match status" value="1"/>
</dbReference>
<keyword evidence="1" id="KW-0472">Membrane</keyword>
<feature type="transmembrane region" description="Helical" evidence="1">
    <location>
        <begin position="159"/>
        <end position="182"/>
    </location>
</feature>
<gene>
    <name evidence="3" type="ORF">RN606_11525</name>
</gene>
<dbReference type="InterPro" id="IPR050469">
    <property type="entry name" value="Diguanylate_Cyclase"/>
</dbReference>
<sequence>MSAEAPPTSGALAVRQGYLGGPARTIQAVMVLAAALAAGYSAVFLVYDRHALAGLIGVDLVCMLALLGGVVLVRRGRQLQGALLVLTLVIVQIVVSTRYLGWESGVHLYLISGGALAILVFTDEQWVLRWLFGAGAAIVFVGCQFLLPSSRAFVDVSEASLSVMFTLNAVLTAVLTTSLAITTHVRAAQAWKQAADATMRAEYLANTDPLTGLPNRRPVLDVLEDLARPGSGAYCLAIADLDHFKRLNDTFGHQCGDRVLATVGRRLREQLRVSDTIGRWGGEEFIFVMPSVGIEDAVAMMERVRRVVADHVVPCAGHSHEIQISVGLADGLEDEMSHRVIKRADDALYEAKAGGRNQVRTRAIHDLAPGSDADRTLRAHLRARRVVPPMRGVGA</sequence>
<dbReference type="InterPro" id="IPR029787">
    <property type="entry name" value="Nucleotide_cyclase"/>
</dbReference>
<dbReference type="InterPro" id="IPR048432">
    <property type="entry name" value="MASE7"/>
</dbReference>
<dbReference type="FunFam" id="3.30.70.270:FF:000001">
    <property type="entry name" value="Diguanylate cyclase domain protein"/>
    <property type="match status" value="1"/>
</dbReference>
<feature type="transmembrane region" description="Helical" evidence="1">
    <location>
        <begin position="25"/>
        <end position="47"/>
    </location>
</feature>
<dbReference type="Proteomes" id="UP001304125">
    <property type="component" value="Chromosome"/>
</dbReference>
<dbReference type="Pfam" id="PF20967">
    <property type="entry name" value="MASE7"/>
    <property type="match status" value="1"/>
</dbReference>
<dbReference type="GO" id="GO:1902201">
    <property type="term" value="P:negative regulation of bacterial-type flagellum-dependent cell motility"/>
    <property type="evidence" value="ECO:0007669"/>
    <property type="project" value="TreeGrafter"/>
</dbReference>
<dbReference type="GO" id="GO:0052621">
    <property type="term" value="F:diguanylate cyclase activity"/>
    <property type="evidence" value="ECO:0007669"/>
    <property type="project" value="UniProtKB-EC"/>
</dbReference>
<evidence type="ECO:0000313" key="3">
    <source>
        <dbReference type="EMBL" id="WNM23981.1"/>
    </source>
</evidence>
<dbReference type="GO" id="GO:0043709">
    <property type="term" value="P:cell adhesion involved in single-species biofilm formation"/>
    <property type="evidence" value="ECO:0007669"/>
    <property type="project" value="TreeGrafter"/>
</dbReference>